<comment type="caution">
    <text evidence="3">The sequence shown here is derived from an EMBL/GenBank/DDBJ whole genome shotgun (WGS) entry which is preliminary data.</text>
</comment>
<name>A0A8H7DR49_PLEOS</name>
<dbReference type="CDD" id="cd22191">
    <property type="entry name" value="DPBB_RlpA_EXP_N-like"/>
    <property type="match status" value="1"/>
</dbReference>
<dbReference type="InterPro" id="IPR051477">
    <property type="entry name" value="Expansin_CellWall"/>
</dbReference>
<evidence type="ECO:0000313" key="4">
    <source>
        <dbReference type="Proteomes" id="UP000623687"/>
    </source>
</evidence>
<accession>A0A8H7DR49</accession>
<sequence length="143" mass="15890">MFSLVSFIVALLFTMLASNASPIPSTNGTTHELDKRVDHWGRGTFYYQTGNAGNCGFKDKDSSPIIAISLARYRDNNGGNCNQWVEIINTKNNKRAYGKTRDSCPGCGTEDLDMSPSLFKQLGSLDEGVLNIKWHFMNKNFSP</sequence>
<evidence type="ECO:0000256" key="2">
    <source>
        <dbReference type="SAM" id="SignalP"/>
    </source>
</evidence>
<gene>
    <name evidence="3" type="ORF">PC9H_010509</name>
</gene>
<dbReference type="SUPFAM" id="SSF50685">
    <property type="entry name" value="Barwin-like endoglucanases"/>
    <property type="match status" value="1"/>
</dbReference>
<dbReference type="AlphaFoldDB" id="A0A8H7DR49"/>
<evidence type="ECO:0000256" key="1">
    <source>
        <dbReference type="ARBA" id="ARBA00022729"/>
    </source>
</evidence>
<feature type="chain" id="PRO_5034287870" description="RlpA-like protein double-psi beta-barrel domain-containing protein" evidence="2">
    <location>
        <begin position="21"/>
        <end position="143"/>
    </location>
</feature>
<reference evidence="3" key="1">
    <citation type="submission" date="2019-07" db="EMBL/GenBank/DDBJ databases">
        <authorList>
            <person name="Palmer J.M."/>
        </authorList>
    </citation>
    <scope>NUCLEOTIDE SEQUENCE</scope>
    <source>
        <strain evidence="3">PC9</strain>
    </source>
</reference>
<dbReference type="EMBL" id="JACETU010000008">
    <property type="protein sequence ID" value="KAF7422353.1"/>
    <property type="molecule type" value="Genomic_DNA"/>
</dbReference>
<protein>
    <recommendedName>
        <fullName evidence="5">RlpA-like protein double-psi beta-barrel domain-containing protein</fullName>
    </recommendedName>
</protein>
<dbReference type="PANTHER" id="PTHR31836:SF28">
    <property type="entry name" value="SRCR DOMAIN-CONTAINING PROTEIN-RELATED"/>
    <property type="match status" value="1"/>
</dbReference>
<keyword evidence="4" id="KW-1185">Reference proteome</keyword>
<evidence type="ECO:0008006" key="5">
    <source>
        <dbReference type="Google" id="ProtNLM"/>
    </source>
</evidence>
<keyword evidence="1 2" id="KW-0732">Signal</keyword>
<proteinExistence type="predicted"/>
<dbReference type="VEuPathDB" id="FungiDB:PC9H_010509"/>
<dbReference type="InterPro" id="IPR036908">
    <property type="entry name" value="RlpA-like_sf"/>
</dbReference>
<dbReference type="GeneID" id="59380327"/>
<feature type="signal peptide" evidence="2">
    <location>
        <begin position="1"/>
        <end position="20"/>
    </location>
</feature>
<dbReference type="PANTHER" id="PTHR31836">
    <property type="match status" value="1"/>
</dbReference>
<dbReference type="Gene3D" id="2.40.40.10">
    <property type="entry name" value="RlpA-like domain"/>
    <property type="match status" value="1"/>
</dbReference>
<evidence type="ECO:0000313" key="3">
    <source>
        <dbReference type="EMBL" id="KAF7422353.1"/>
    </source>
</evidence>
<organism evidence="3 4">
    <name type="scientific">Pleurotus ostreatus</name>
    <name type="common">Oyster mushroom</name>
    <name type="synonym">White-rot fungus</name>
    <dbReference type="NCBI Taxonomy" id="5322"/>
    <lineage>
        <taxon>Eukaryota</taxon>
        <taxon>Fungi</taxon>
        <taxon>Dikarya</taxon>
        <taxon>Basidiomycota</taxon>
        <taxon>Agaricomycotina</taxon>
        <taxon>Agaricomycetes</taxon>
        <taxon>Agaricomycetidae</taxon>
        <taxon>Agaricales</taxon>
        <taxon>Pleurotineae</taxon>
        <taxon>Pleurotaceae</taxon>
        <taxon>Pleurotus</taxon>
    </lineage>
</organism>
<dbReference type="RefSeq" id="XP_036627385.1">
    <property type="nucleotide sequence ID" value="XM_036780002.1"/>
</dbReference>
<dbReference type="OrthoDB" id="406505at2759"/>
<dbReference type="Proteomes" id="UP000623687">
    <property type="component" value="Unassembled WGS sequence"/>
</dbReference>